<keyword evidence="3" id="KW-1185">Reference proteome</keyword>
<feature type="region of interest" description="Disordered" evidence="1">
    <location>
        <begin position="1"/>
        <end position="47"/>
    </location>
</feature>
<reference evidence="2" key="1">
    <citation type="submission" date="2021-03" db="EMBL/GenBank/DDBJ databases">
        <title>Antimicrobial resistance genes in bacteria isolated from Japanese honey, and their potential for conferring macrolide and lincosamide resistance in the American foulbrood pathogen Paenibacillus larvae.</title>
        <authorList>
            <person name="Okamoto M."/>
            <person name="Kumagai M."/>
            <person name="Kanamori H."/>
            <person name="Takamatsu D."/>
        </authorList>
    </citation>
    <scope>NUCLEOTIDE SEQUENCE</scope>
    <source>
        <strain evidence="2">J27TS8</strain>
    </source>
</reference>
<sequence>MLKNTQSKGRKATKTPSSRQATKVTGKASSPKLMQEAHNIRNKRTAK</sequence>
<dbReference type="RefSeq" id="WP_212933810.1">
    <property type="nucleotide sequence ID" value="NZ_BORC01000004.1"/>
</dbReference>
<evidence type="ECO:0000256" key="1">
    <source>
        <dbReference type="SAM" id="MobiDB-lite"/>
    </source>
</evidence>
<gene>
    <name evidence="2" type="ORF">J27TS8_25120</name>
</gene>
<dbReference type="AlphaFoldDB" id="A0A919WIV8"/>
<proteinExistence type="predicted"/>
<dbReference type="EMBL" id="BORC01000004">
    <property type="protein sequence ID" value="GIN62519.1"/>
    <property type="molecule type" value="Genomic_DNA"/>
</dbReference>
<evidence type="ECO:0000313" key="3">
    <source>
        <dbReference type="Proteomes" id="UP000682111"/>
    </source>
</evidence>
<organism evidence="2 3">
    <name type="scientific">Robertmurraya siralis</name>
    <dbReference type="NCBI Taxonomy" id="77777"/>
    <lineage>
        <taxon>Bacteria</taxon>
        <taxon>Bacillati</taxon>
        <taxon>Bacillota</taxon>
        <taxon>Bacilli</taxon>
        <taxon>Bacillales</taxon>
        <taxon>Bacillaceae</taxon>
        <taxon>Robertmurraya</taxon>
    </lineage>
</organism>
<evidence type="ECO:0000313" key="2">
    <source>
        <dbReference type="EMBL" id="GIN62519.1"/>
    </source>
</evidence>
<name>A0A919WIV8_9BACI</name>
<protein>
    <submittedName>
        <fullName evidence="2">Uncharacterized protein</fullName>
    </submittedName>
</protein>
<dbReference type="Proteomes" id="UP000682111">
    <property type="component" value="Unassembled WGS sequence"/>
</dbReference>
<feature type="compositionally biased region" description="Polar residues" evidence="1">
    <location>
        <begin position="14"/>
        <end position="23"/>
    </location>
</feature>
<comment type="caution">
    <text evidence="2">The sequence shown here is derived from an EMBL/GenBank/DDBJ whole genome shotgun (WGS) entry which is preliminary data.</text>
</comment>
<accession>A0A919WIV8</accession>